<evidence type="ECO:0000256" key="2">
    <source>
        <dbReference type="ARBA" id="ARBA00023015"/>
    </source>
</evidence>
<dbReference type="InterPro" id="IPR011598">
    <property type="entry name" value="bHLH_dom"/>
</dbReference>
<feature type="coiled-coil region" evidence="5">
    <location>
        <begin position="109"/>
        <end position="146"/>
    </location>
</feature>
<comment type="subcellular location">
    <subcellularLocation>
        <location evidence="1">Nucleus</location>
    </subcellularLocation>
</comment>
<keyword evidence="8" id="KW-1185">Reference proteome</keyword>
<feature type="domain" description="BHLH" evidence="7">
    <location>
        <begin position="57"/>
        <end position="112"/>
    </location>
</feature>
<keyword evidence="5" id="KW-0175">Coiled coil</keyword>
<dbReference type="GO" id="GO:0003700">
    <property type="term" value="F:DNA-binding transcription factor activity"/>
    <property type="evidence" value="ECO:0007669"/>
    <property type="project" value="UniProtKB-ARBA"/>
</dbReference>
<dbReference type="AlphaFoldDB" id="A0AB32T5L3"/>
<sequence>MWIFPSILCERGIGQHRVLADSSRSHIPTNSRNEHSTYQHEGLNWKTDSPRTPRDERRRAQHNEVERRRRDKINNWIETLSKIIPDCSFDGTKTGASKGGILSKACDYIVELKQQKQRLQESLRAVERLKMDNELLTKQVEELKSENALLGALLEHHGIGTITDTSAP</sequence>
<proteinExistence type="predicted"/>
<dbReference type="PANTHER" id="PTHR46117">
    <property type="entry name" value="FI24210P1"/>
    <property type="match status" value="1"/>
</dbReference>
<keyword evidence="2" id="KW-0805">Transcription regulation</keyword>
<protein>
    <submittedName>
        <fullName evidence="9">Upstream stimulatory factor 2 isoform X3</fullName>
    </submittedName>
</protein>
<accession>A0AB32T5L3</accession>
<evidence type="ECO:0000256" key="1">
    <source>
        <dbReference type="ARBA" id="ARBA00004123"/>
    </source>
</evidence>
<evidence type="ECO:0000256" key="6">
    <source>
        <dbReference type="SAM" id="MobiDB-lite"/>
    </source>
</evidence>
<dbReference type="InterPro" id="IPR051732">
    <property type="entry name" value="USF"/>
</dbReference>
<keyword evidence="3" id="KW-0804">Transcription</keyword>
<dbReference type="CTD" id="101886727"/>
<feature type="compositionally biased region" description="Basic and acidic residues" evidence="6">
    <location>
        <begin position="48"/>
        <end position="66"/>
    </location>
</feature>
<organism evidence="8 9">
    <name type="scientific">Danio rerio</name>
    <name type="common">Zebrafish</name>
    <name type="synonym">Brachydanio rerio</name>
    <dbReference type="NCBI Taxonomy" id="7955"/>
    <lineage>
        <taxon>Eukaryota</taxon>
        <taxon>Metazoa</taxon>
        <taxon>Chordata</taxon>
        <taxon>Craniata</taxon>
        <taxon>Vertebrata</taxon>
        <taxon>Euteleostomi</taxon>
        <taxon>Actinopterygii</taxon>
        <taxon>Neopterygii</taxon>
        <taxon>Teleostei</taxon>
        <taxon>Ostariophysi</taxon>
        <taxon>Cypriniformes</taxon>
        <taxon>Danionidae</taxon>
        <taxon>Danioninae</taxon>
        <taxon>Danio</taxon>
    </lineage>
</organism>
<evidence type="ECO:0000313" key="8">
    <source>
        <dbReference type="Proteomes" id="UP000000437"/>
    </source>
</evidence>
<evidence type="ECO:0000259" key="7">
    <source>
        <dbReference type="PROSITE" id="PS50888"/>
    </source>
</evidence>
<evidence type="ECO:0000256" key="3">
    <source>
        <dbReference type="ARBA" id="ARBA00023163"/>
    </source>
</evidence>
<dbReference type="SMART" id="SM00353">
    <property type="entry name" value="HLH"/>
    <property type="match status" value="1"/>
</dbReference>
<keyword evidence="4" id="KW-0539">Nucleus</keyword>
<evidence type="ECO:0000256" key="4">
    <source>
        <dbReference type="ARBA" id="ARBA00023242"/>
    </source>
</evidence>
<dbReference type="Proteomes" id="UP000000437">
    <property type="component" value="Chromosome 16"/>
</dbReference>
<dbReference type="Gene3D" id="4.10.280.10">
    <property type="entry name" value="Helix-loop-helix DNA-binding domain"/>
    <property type="match status" value="1"/>
</dbReference>
<dbReference type="GO" id="GO:0046983">
    <property type="term" value="F:protein dimerization activity"/>
    <property type="evidence" value="ECO:0007669"/>
    <property type="project" value="InterPro"/>
</dbReference>
<name>A0AB32T5L3_DANRE</name>
<dbReference type="InterPro" id="IPR036638">
    <property type="entry name" value="HLH_DNA-bd_sf"/>
</dbReference>
<dbReference type="PANTHER" id="PTHR46117:SF2">
    <property type="entry name" value="UPSTREAM STIMULATORY FACTOR 2"/>
    <property type="match status" value="1"/>
</dbReference>
<evidence type="ECO:0000313" key="9">
    <source>
        <dbReference type="RefSeq" id="XP_068070363.1"/>
    </source>
</evidence>
<feature type="region of interest" description="Disordered" evidence="6">
    <location>
        <begin position="24"/>
        <end position="66"/>
    </location>
</feature>
<evidence type="ECO:0000256" key="5">
    <source>
        <dbReference type="SAM" id="Coils"/>
    </source>
</evidence>
<reference evidence="9" key="1">
    <citation type="submission" date="2025-08" db="UniProtKB">
        <authorList>
            <consortium name="RefSeq"/>
        </authorList>
    </citation>
    <scope>IDENTIFICATION</scope>
    <source>
        <strain evidence="9">Tuebingen</strain>
        <tissue evidence="9">Fibroblasts and whole tissue</tissue>
    </source>
</reference>
<gene>
    <name evidence="9" type="primary">usf2l</name>
</gene>
<dbReference type="RefSeq" id="XP_068070363.1">
    <property type="nucleotide sequence ID" value="XM_068214262.2"/>
</dbReference>
<dbReference type="GO" id="GO:0005634">
    <property type="term" value="C:nucleus"/>
    <property type="evidence" value="ECO:0007669"/>
    <property type="project" value="UniProtKB-SubCell"/>
</dbReference>
<dbReference type="GeneID" id="101886727"/>
<dbReference type="Pfam" id="PF00010">
    <property type="entry name" value="HLH"/>
    <property type="match status" value="1"/>
</dbReference>
<dbReference type="PROSITE" id="PS50888">
    <property type="entry name" value="BHLH"/>
    <property type="match status" value="1"/>
</dbReference>
<dbReference type="SUPFAM" id="SSF47459">
    <property type="entry name" value="HLH, helix-loop-helix DNA-binding domain"/>
    <property type="match status" value="1"/>
</dbReference>
<dbReference type="GO" id="GO:0045944">
    <property type="term" value="P:positive regulation of transcription by RNA polymerase II"/>
    <property type="evidence" value="ECO:0007669"/>
    <property type="project" value="UniProtKB-ARBA"/>
</dbReference>